<proteinExistence type="predicted"/>
<protein>
    <submittedName>
        <fullName evidence="1">Uncharacterized protein</fullName>
    </submittedName>
</protein>
<dbReference type="EMBL" id="MN740898">
    <property type="protein sequence ID" value="QHU17043.1"/>
    <property type="molecule type" value="Genomic_DNA"/>
</dbReference>
<organism evidence="1">
    <name type="scientific">viral metagenome</name>
    <dbReference type="NCBI Taxonomy" id="1070528"/>
    <lineage>
        <taxon>unclassified sequences</taxon>
        <taxon>metagenomes</taxon>
        <taxon>organismal metagenomes</taxon>
    </lineage>
</organism>
<reference evidence="1" key="1">
    <citation type="journal article" date="2020" name="Nature">
        <title>Giant virus diversity and host interactions through global metagenomics.</title>
        <authorList>
            <person name="Schulz F."/>
            <person name="Roux S."/>
            <person name="Paez-Espino D."/>
            <person name="Jungbluth S."/>
            <person name="Walsh D.A."/>
            <person name="Denef V.J."/>
            <person name="McMahon K.D."/>
            <person name="Konstantinidis K.T."/>
            <person name="Eloe-Fadrosh E.A."/>
            <person name="Kyrpides N.C."/>
            <person name="Woyke T."/>
        </authorList>
    </citation>
    <scope>NUCLEOTIDE SEQUENCE</scope>
    <source>
        <strain evidence="1">GVMAG-S-3300012000-57</strain>
    </source>
</reference>
<evidence type="ECO:0000313" key="1">
    <source>
        <dbReference type="EMBL" id="QHU17043.1"/>
    </source>
</evidence>
<name>A0A6C0KI98_9ZZZZ</name>
<sequence length="122" mass="14061">MVKGSGNKRNRYINNTPMENFEFILDPSTRDMMANGHQVISQLELWSWLRNYEPEEGRGFMFSSSSNLDRIIEKMESLPNAPGHSGSSFGYTMRHLHFIAQRGMDAYRNEVASHLRPTIQHG</sequence>
<dbReference type="AlphaFoldDB" id="A0A6C0KI98"/>
<accession>A0A6C0KI98</accession>